<dbReference type="InterPro" id="IPR029787">
    <property type="entry name" value="Nucleotide_cyclase"/>
</dbReference>
<evidence type="ECO:0000256" key="1">
    <source>
        <dbReference type="ARBA" id="ARBA00001946"/>
    </source>
</evidence>
<keyword evidence="7" id="KW-1185">Reference proteome</keyword>
<comment type="cofactor">
    <cofactor evidence="1">
        <name>Mg(2+)</name>
        <dbReference type="ChEBI" id="CHEBI:18420"/>
    </cofactor>
</comment>
<dbReference type="InterPro" id="IPR048516">
    <property type="entry name" value="DGCcoil"/>
</dbReference>
<protein>
    <recommendedName>
        <fullName evidence="2">diguanylate cyclase</fullName>
        <ecNumber evidence="2">2.7.7.65</ecNumber>
    </recommendedName>
</protein>
<dbReference type="Proteomes" id="UP000631300">
    <property type="component" value="Unassembled WGS sequence"/>
</dbReference>
<dbReference type="SUPFAM" id="SSF55073">
    <property type="entry name" value="Nucleotide cyclase"/>
    <property type="match status" value="1"/>
</dbReference>
<dbReference type="NCBIfam" id="TIGR00254">
    <property type="entry name" value="GGDEF"/>
    <property type="match status" value="1"/>
</dbReference>
<dbReference type="Pfam" id="PF20975">
    <property type="entry name" value="DGCcoil"/>
    <property type="match status" value="1"/>
</dbReference>
<dbReference type="GO" id="GO:0043709">
    <property type="term" value="P:cell adhesion involved in single-species biofilm formation"/>
    <property type="evidence" value="ECO:0007669"/>
    <property type="project" value="TreeGrafter"/>
</dbReference>
<reference evidence="6" key="2">
    <citation type="submission" date="2020-09" db="EMBL/GenBank/DDBJ databases">
        <authorList>
            <person name="Sun Q."/>
            <person name="Kim S."/>
        </authorList>
    </citation>
    <scope>NUCLEOTIDE SEQUENCE</scope>
    <source>
        <strain evidence="6">KCTC 22164</strain>
    </source>
</reference>
<gene>
    <name evidence="6" type="ORF">GCM10007391_00690</name>
</gene>
<feature type="coiled-coil region" evidence="4">
    <location>
        <begin position="60"/>
        <end position="102"/>
    </location>
</feature>
<dbReference type="SMART" id="SM00267">
    <property type="entry name" value="GGDEF"/>
    <property type="match status" value="1"/>
</dbReference>
<proteinExistence type="predicted"/>
<dbReference type="Gene3D" id="3.30.70.270">
    <property type="match status" value="1"/>
</dbReference>
<dbReference type="EC" id="2.7.7.65" evidence="2"/>
<keyword evidence="4" id="KW-0175">Coiled coil</keyword>
<dbReference type="CDD" id="cd01949">
    <property type="entry name" value="GGDEF"/>
    <property type="match status" value="1"/>
</dbReference>
<evidence type="ECO:0000313" key="6">
    <source>
        <dbReference type="EMBL" id="GGW73019.1"/>
    </source>
</evidence>
<evidence type="ECO:0000256" key="3">
    <source>
        <dbReference type="ARBA" id="ARBA00034247"/>
    </source>
</evidence>
<evidence type="ECO:0000259" key="5">
    <source>
        <dbReference type="PROSITE" id="PS50887"/>
    </source>
</evidence>
<comment type="caution">
    <text evidence="6">The sequence shown here is derived from an EMBL/GenBank/DDBJ whole genome shotgun (WGS) entry which is preliminary data.</text>
</comment>
<sequence length="505" mass="56919">MVMESKQLQAFKQHNHLLSQFIIRLSRFYDGFEPRIDEELQTLRGHLAGTPNFTLATTSIGKLETLLQNSDAALKKYTKETAAELEDTVKALQMQLNSNDKLRKQATEQLMTLNQPVDNLFSLQSLLTRALRLYRQGLDYVSKRSPSHTEPAAPVDKKGTDKLYASIYQELNQLLSNYAQKKPDDPQLREIRELLDTQQSEDALLHSCVVIIRMIVQDAMSDASLTGKVIQSLHNSLGKIQHGVTDTIEQSRQQFDSRQTVNAELRRQLDDMEDAVTQSDTLEALRQQAHSYMQGLSSTLTEREEADRAGQQALLDLMGSMQHQLTRLQRQTNSYKKKLAEQIVSSQTDALTRLPNRSAYNNKVRQSIQAFQRGTPLAVAVADVDHFKSINDRFGHATGDKTLQLVARHLRQNLSDSHFVARWGGEEFIILLQGLTADGAVEALEKVRDKLASLPFKFKQEKVTITASFGITMLKSDDSADDAFNRADAMLYTAKRQGRNCVVLG</sequence>
<comment type="catalytic activity">
    <reaction evidence="3">
        <text>2 GTP = 3',3'-c-di-GMP + 2 diphosphate</text>
        <dbReference type="Rhea" id="RHEA:24898"/>
        <dbReference type="ChEBI" id="CHEBI:33019"/>
        <dbReference type="ChEBI" id="CHEBI:37565"/>
        <dbReference type="ChEBI" id="CHEBI:58805"/>
        <dbReference type="EC" id="2.7.7.65"/>
    </reaction>
</comment>
<evidence type="ECO:0000256" key="4">
    <source>
        <dbReference type="SAM" id="Coils"/>
    </source>
</evidence>
<dbReference type="InterPro" id="IPR043128">
    <property type="entry name" value="Rev_trsase/Diguanyl_cyclase"/>
</dbReference>
<dbReference type="AlphaFoldDB" id="A0A918JBK8"/>
<dbReference type="GO" id="GO:0052621">
    <property type="term" value="F:diguanylate cyclase activity"/>
    <property type="evidence" value="ECO:0007669"/>
    <property type="project" value="UniProtKB-EC"/>
</dbReference>
<evidence type="ECO:0000313" key="7">
    <source>
        <dbReference type="Proteomes" id="UP000631300"/>
    </source>
</evidence>
<dbReference type="Pfam" id="PF00990">
    <property type="entry name" value="GGDEF"/>
    <property type="match status" value="1"/>
</dbReference>
<dbReference type="EMBL" id="BMXP01000001">
    <property type="protein sequence ID" value="GGW73019.1"/>
    <property type="molecule type" value="Genomic_DNA"/>
</dbReference>
<dbReference type="GO" id="GO:0005886">
    <property type="term" value="C:plasma membrane"/>
    <property type="evidence" value="ECO:0007669"/>
    <property type="project" value="TreeGrafter"/>
</dbReference>
<dbReference type="FunFam" id="3.30.70.270:FF:000001">
    <property type="entry name" value="Diguanylate cyclase domain protein"/>
    <property type="match status" value="1"/>
</dbReference>
<reference evidence="6" key="1">
    <citation type="journal article" date="2014" name="Int. J. Syst. Evol. Microbiol.">
        <title>Complete genome sequence of Corynebacterium casei LMG S-19264T (=DSM 44701T), isolated from a smear-ripened cheese.</title>
        <authorList>
            <consortium name="US DOE Joint Genome Institute (JGI-PGF)"/>
            <person name="Walter F."/>
            <person name="Albersmeier A."/>
            <person name="Kalinowski J."/>
            <person name="Ruckert C."/>
        </authorList>
    </citation>
    <scope>NUCLEOTIDE SEQUENCE</scope>
    <source>
        <strain evidence="6">KCTC 22164</strain>
    </source>
</reference>
<evidence type="ECO:0000256" key="2">
    <source>
        <dbReference type="ARBA" id="ARBA00012528"/>
    </source>
</evidence>
<dbReference type="PANTHER" id="PTHR45138">
    <property type="entry name" value="REGULATORY COMPONENTS OF SENSORY TRANSDUCTION SYSTEM"/>
    <property type="match status" value="1"/>
</dbReference>
<organism evidence="6 7">
    <name type="scientific">Alteromonas halophila</name>
    <dbReference type="NCBI Taxonomy" id="516698"/>
    <lineage>
        <taxon>Bacteria</taxon>
        <taxon>Pseudomonadati</taxon>
        <taxon>Pseudomonadota</taxon>
        <taxon>Gammaproteobacteria</taxon>
        <taxon>Alteromonadales</taxon>
        <taxon>Alteromonadaceae</taxon>
        <taxon>Alteromonas/Salinimonas group</taxon>
        <taxon>Alteromonas</taxon>
    </lineage>
</organism>
<dbReference type="GO" id="GO:1902201">
    <property type="term" value="P:negative regulation of bacterial-type flagellum-dependent cell motility"/>
    <property type="evidence" value="ECO:0007669"/>
    <property type="project" value="TreeGrafter"/>
</dbReference>
<name>A0A918JBK8_9ALTE</name>
<accession>A0A918JBK8</accession>
<feature type="domain" description="GGDEF" evidence="5">
    <location>
        <begin position="375"/>
        <end position="505"/>
    </location>
</feature>
<dbReference type="InterPro" id="IPR050469">
    <property type="entry name" value="Diguanylate_Cyclase"/>
</dbReference>
<dbReference type="PROSITE" id="PS50887">
    <property type="entry name" value="GGDEF"/>
    <property type="match status" value="1"/>
</dbReference>
<dbReference type="PANTHER" id="PTHR45138:SF9">
    <property type="entry name" value="DIGUANYLATE CYCLASE DGCM-RELATED"/>
    <property type="match status" value="1"/>
</dbReference>
<dbReference type="InterPro" id="IPR000160">
    <property type="entry name" value="GGDEF_dom"/>
</dbReference>